<sequence>MTNIEKTLELSNLFLIYKNLLTEKQKLYFELYVDEDLSLQEIAEEFGISRAAVHDSITKTSEAIYNFESKLKLKSKKDRLNQIISYYKNSSNSETQELIRKLEEE</sequence>
<evidence type="ECO:0000256" key="2">
    <source>
        <dbReference type="ARBA" id="ARBA00024764"/>
    </source>
</evidence>
<dbReference type="GO" id="GO:0003677">
    <property type="term" value="F:DNA binding"/>
    <property type="evidence" value="ECO:0007669"/>
    <property type="project" value="UniProtKB-KW"/>
</dbReference>
<evidence type="ECO:0000313" key="4">
    <source>
        <dbReference type="EMBL" id="ATZ18616.1"/>
    </source>
</evidence>
<evidence type="ECO:0000313" key="5">
    <source>
        <dbReference type="Proteomes" id="UP000232230"/>
    </source>
</evidence>
<evidence type="ECO:0000256" key="1">
    <source>
        <dbReference type="ARBA" id="ARBA00008720"/>
    </source>
</evidence>
<dbReference type="NCBIfam" id="NF045758">
    <property type="entry name" value="YlxM"/>
    <property type="match status" value="1"/>
</dbReference>
<protein>
    <recommendedName>
        <fullName evidence="3">UPF0122 protein ESOMN_v1c02320</fullName>
    </recommendedName>
</protein>
<dbReference type="PANTHER" id="PTHR40083">
    <property type="entry name" value="UPF0122 PROTEIN CBO2450/CLC_2298"/>
    <property type="match status" value="1"/>
</dbReference>
<dbReference type="KEGG" id="esx:ESOMN_v1c02320"/>
<keyword evidence="5" id="KW-1185">Reference proteome</keyword>
<gene>
    <name evidence="4" type="ORF">ESOMN_v1c02320</name>
</gene>
<dbReference type="HAMAP" id="MF_00245">
    <property type="entry name" value="UPF0122"/>
    <property type="match status" value="1"/>
</dbReference>
<keyword evidence="4" id="KW-0238">DNA-binding</keyword>
<proteinExistence type="inferred from homology"/>
<accession>A0A2K8NYI7</accession>
<comment type="similarity">
    <text evidence="1 3">Belongs to the UPF0122 family.</text>
</comment>
<comment type="function">
    <text evidence="2 3">Might take part in the signal recognition particle (SRP) pathway. This is inferred from the conservation of its genetic proximity to ftsY/ffh. May be a regulatory protein.</text>
</comment>
<dbReference type="InterPro" id="IPR013324">
    <property type="entry name" value="RNA_pol_sigma_r3/r4-like"/>
</dbReference>
<organism evidence="4 5">
    <name type="scientific">Williamsoniiplasma somnilux</name>
    <dbReference type="NCBI Taxonomy" id="215578"/>
    <lineage>
        <taxon>Bacteria</taxon>
        <taxon>Bacillati</taxon>
        <taxon>Mycoplasmatota</taxon>
        <taxon>Mollicutes</taxon>
        <taxon>Entomoplasmatales</taxon>
        <taxon>Williamsoniiplasma</taxon>
    </lineage>
</organism>
<dbReference type="Proteomes" id="UP000232230">
    <property type="component" value="Chromosome"/>
</dbReference>
<evidence type="ECO:0000256" key="3">
    <source>
        <dbReference type="HAMAP-Rule" id="MF_00245"/>
    </source>
</evidence>
<reference evidence="4 5" key="1">
    <citation type="submission" date="2017-11" db="EMBL/GenBank/DDBJ databases">
        <title>Genome sequence of Entomoplasma somnilux PYAN-1 (ATCC 49194).</title>
        <authorList>
            <person name="Lo W.-S."/>
            <person name="Gasparich G.E."/>
            <person name="Kuo C.-H."/>
        </authorList>
    </citation>
    <scope>NUCLEOTIDE SEQUENCE [LARGE SCALE GENOMIC DNA]</scope>
    <source>
        <strain evidence="4 5">PYAN-1</strain>
    </source>
</reference>
<dbReference type="SUPFAM" id="SSF88659">
    <property type="entry name" value="Sigma3 and sigma4 domains of RNA polymerase sigma factors"/>
    <property type="match status" value="1"/>
</dbReference>
<dbReference type="InterPro" id="IPR036388">
    <property type="entry name" value="WH-like_DNA-bd_sf"/>
</dbReference>
<dbReference type="PANTHER" id="PTHR40083:SF1">
    <property type="entry name" value="UPF0122 PROTEIN YLXM"/>
    <property type="match status" value="1"/>
</dbReference>
<dbReference type="AlphaFoldDB" id="A0A2K8NYI7"/>
<dbReference type="InterPro" id="IPR054831">
    <property type="entry name" value="UPF0122_fam_protein"/>
</dbReference>
<dbReference type="InterPro" id="IPR007394">
    <property type="entry name" value="UPF0122"/>
</dbReference>
<dbReference type="Pfam" id="PF04297">
    <property type="entry name" value="UPF0122"/>
    <property type="match status" value="1"/>
</dbReference>
<dbReference type="EMBL" id="CP024965">
    <property type="protein sequence ID" value="ATZ18616.1"/>
    <property type="molecule type" value="Genomic_DNA"/>
</dbReference>
<name>A0A2K8NYI7_9MOLU</name>
<dbReference type="RefSeq" id="WP_024863698.1">
    <property type="nucleotide sequence ID" value="NZ_CP024965.1"/>
</dbReference>
<dbReference type="Gene3D" id="1.10.10.10">
    <property type="entry name" value="Winged helix-like DNA-binding domain superfamily/Winged helix DNA-binding domain"/>
    <property type="match status" value="1"/>
</dbReference>